<feature type="region of interest" description="Disordered" evidence="1">
    <location>
        <begin position="27"/>
        <end position="65"/>
    </location>
</feature>
<sequence length="515" mass="53790">MPTEEVQSQEDQINAAVVGRGVRLDMGKRVSSASTGQKNPTAIEGVQSDRDRPTASPFKEPVDESFPSIEGLGLMGNDDAAVQWPGRRSGSVDPEDINLMEDELLARRRSCKKGALSLKNKILGGLGVSAICVLVATNFIPKVKGTPSSSEQQQSANTVSVAPMPTASAKPLMVELSPEEVAMLTAARKQKALSAAAATAVDGDGPLPAELATVRGISTQNSLPVNEVRTQNVGSAAPYVVEVKPGASTIKLPATEHAVASGAAPAAPAKAVDKNSATMDIPLTSNAGVSSDIAGLKEVAERANKAPPTARLAEPLEESKQASKPDSKPVTKVEKKQDEMPAATEALKRQPPAAASPKADVVAVKKVEPEPSKKLEAKAVEKVEKPRPVAKPVKVADESRNAKPVRVDSDVEASSGFALPIREVHANGRPVAPMKPAQQEATREVSTEQKQHSKPAKSGPEVMHVDVAYGLVTNPSTLLPIRVKVGDTLANGAVVSGFDPVKGVINTNRGSYGMK</sequence>
<evidence type="ECO:0000256" key="1">
    <source>
        <dbReference type="SAM" id="MobiDB-lite"/>
    </source>
</evidence>
<comment type="caution">
    <text evidence="2">The sequence shown here is derived from an EMBL/GenBank/DDBJ whole genome shotgun (WGS) entry which is preliminary data.</text>
</comment>
<dbReference type="Proteomes" id="UP000029567">
    <property type="component" value="Unassembled WGS sequence"/>
</dbReference>
<accession>A0A0E3B6V0</accession>
<proteinExistence type="predicted"/>
<protein>
    <submittedName>
        <fullName evidence="2">Uncharacterized protein</fullName>
    </submittedName>
</protein>
<dbReference type="RefSeq" id="WP_034384425.1">
    <property type="nucleotide sequence ID" value="NZ_AWTN01000167.1"/>
</dbReference>
<feature type="compositionally biased region" description="Polar residues" evidence="1">
    <location>
        <begin position="31"/>
        <end position="40"/>
    </location>
</feature>
<feature type="compositionally biased region" description="Basic and acidic residues" evidence="1">
    <location>
        <begin position="317"/>
        <end position="339"/>
    </location>
</feature>
<evidence type="ECO:0000313" key="2">
    <source>
        <dbReference type="EMBL" id="KGG81693.1"/>
    </source>
</evidence>
<feature type="compositionally biased region" description="Basic and acidic residues" evidence="1">
    <location>
        <begin position="441"/>
        <end position="451"/>
    </location>
</feature>
<name>A0A0E3B6V0_9BURK</name>
<dbReference type="AlphaFoldDB" id="A0A0E3B6V0"/>
<gene>
    <name evidence="2" type="ORF">P245_28035</name>
</gene>
<organism evidence="2 3">
    <name type="scientific">Comamonas thiooxydans</name>
    <dbReference type="NCBI Taxonomy" id="363952"/>
    <lineage>
        <taxon>Bacteria</taxon>
        <taxon>Pseudomonadati</taxon>
        <taxon>Pseudomonadota</taxon>
        <taxon>Betaproteobacteria</taxon>
        <taxon>Burkholderiales</taxon>
        <taxon>Comamonadaceae</taxon>
        <taxon>Comamonas</taxon>
    </lineage>
</organism>
<evidence type="ECO:0000313" key="3">
    <source>
        <dbReference type="Proteomes" id="UP000029567"/>
    </source>
</evidence>
<feature type="region of interest" description="Disordered" evidence="1">
    <location>
        <begin position="424"/>
        <end position="460"/>
    </location>
</feature>
<dbReference type="EMBL" id="AWTN01000167">
    <property type="protein sequence ID" value="KGG81693.1"/>
    <property type="molecule type" value="Genomic_DNA"/>
</dbReference>
<reference evidence="2 3" key="1">
    <citation type="submission" date="2013-09" db="EMBL/GenBank/DDBJ databases">
        <title>High correlation between genotypes and phenotypes of environmental bacteria Comamonas testosteroni strains.</title>
        <authorList>
            <person name="Liu L."/>
            <person name="Zhu W."/>
            <person name="Xia X."/>
            <person name="Xu B."/>
            <person name="Luo M."/>
            <person name="Wang G."/>
        </authorList>
    </citation>
    <scope>NUCLEOTIDE SEQUENCE [LARGE SCALE GENOMIC DNA]</scope>
    <source>
        <strain evidence="2 3">JL14</strain>
    </source>
</reference>
<feature type="region of interest" description="Disordered" evidence="1">
    <location>
        <begin position="301"/>
        <end position="362"/>
    </location>
</feature>